<accession>A0ACC3A7Y3</accession>
<keyword evidence="2" id="KW-1185">Reference proteome</keyword>
<name>A0ACC3A7Y3_9EURO</name>
<comment type="caution">
    <text evidence="1">The sequence shown here is derived from an EMBL/GenBank/DDBJ whole genome shotgun (WGS) entry which is preliminary data.</text>
</comment>
<gene>
    <name evidence="1" type="ORF">H2198_004640</name>
</gene>
<evidence type="ECO:0000313" key="2">
    <source>
        <dbReference type="Proteomes" id="UP001172386"/>
    </source>
</evidence>
<proteinExistence type="predicted"/>
<dbReference type="Proteomes" id="UP001172386">
    <property type="component" value="Unassembled WGS sequence"/>
</dbReference>
<reference evidence="1" key="1">
    <citation type="submission" date="2022-10" db="EMBL/GenBank/DDBJ databases">
        <title>Culturing micro-colonial fungi from biological soil crusts in the Mojave desert and describing Neophaeococcomyces mojavensis, and introducing the new genera and species Taxawa tesnikishii.</title>
        <authorList>
            <person name="Kurbessoian T."/>
            <person name="Stajich J.E."/>
        </authorList>
    </citation>
    <scope>NUCLEOTIDE SEQUENCE</scope>
    <source>
        <strain evidence="1">JES_112</strain>
    </source>
</reference>
<protein>
    <submittedName>
        <fullName evidence="1">Uncharacterized protein</fullName>
    </submittedName>
</protein>
<sequence>MVSTACRAEEVADAPNEFLVFWKDDVSSVRGLYRECKYRRCAILCSELLEKAKHAVHRTFLLFYLAICYESLGYIAHNYSTNKIRFLEQARDAFISAGEILPLPYLTKLGGQYDTPGLSPDCPTFDMLALYGNTPSVYPPTTPVLWSKQREGSFSDSSVITIRSIDQVSTAYAVPNFDDYSPRQSIDNRKSVHDETHKAFLTPIERADSNHKSRLSRSLSSQHNFAEELVPSPLFRHDPSSKKEAQQLATTKIVTLPLVTLSKPLPPTPVNRPLPALPFNHQPEFVLKGKRFLLVPRRKTALATLISRFEGKMPFDSPSPQEEKMQMVAQTPTPTTERFKRISAVFNHSDTLREATYQQSPNRSVTSRKQDSTISNFNGKESRQFDLLIASPKTPCPKPQTLAIQQPTPSSKYSMPSQAALTPPPSPHAHLALYSAHLSSLRTAIKSHITDISEKINSVHAIQLAHEDEKRQRFANMQSRHSSFIPSPTKSKGQRGSRISPAKDARLRSFWSLQVAEHSEIARSEGLGGQKSREQKERITKLRAEGWTTVRKENKGWKGAKYYEDLRTSVERELSCY</sequence>
<dbReference type="EMBL" id="JAPDRQ010000071">
    <property type="protein sequence ID" value="KAJ9656887.1"/>
    <property type="molecule type" value="Genomic_DNA"/>
</dbReference>
<evidence type="ECO:0000313" key="1">
    <source>
        <dbReference type="EMBL" id="KAJ9656887.1"/>
    </source>
</evidence>
<organism evidence="1 2">
    <name type="scientific">Neophaeococcomyces mojaviensis</name>
    <dbReference type="NCBI Taxonomy" id="3383035"/>
    <lineage>
        <taxon>Eukaryota</taxon>
        <taxon>Fungi</taxon>
        <taxon>Dikarya</taxon>
        <taxon>Ascomycota</taxon>
        <taxon>Pezizomycotina</taxon>
        <taxon>Eurotiomycetes</taxon>
        <taxon>Chaetothyriomycetidae</taxon>
        <taxon>Chaetothyriales</taxon>
        <taxon>Chaetothyriales incertae sedis</taxon>
        <taxon>Neophaeococcomyces</taxon>
    </lineage>
</organism>